<dbReference type="InterPro" id="IPR053157">
    <property type="entry name" value="Sterol_Uptake_Regulator"/>
</dbReference>
<reference evidence="4" key="1">
    <citation type="journal article" date="2020" name="Stud. Mycol.">
        <title>101 Dothideomycetes genomes: a test case for predicting lifestyles and emergence of pathogens.</title>
        <authorList>
            <person name="Haridas S."/>
            <person name="Albert R."/>
            <person name="Binder M."/>
            <person name="Bloem J."/>
            <person name="Labutti K."/>
            <person name="Salamov A."/>
            <person name="Andreopoulos B."/>
            <person name="Baker S."/>
            <person name="Barry K."/>
            <person name="Bills G."/>
            <person name="Bluhm B."/>
            <person name="Cannon C."/>
            <person name="Castanera R."/>
            <person name="Culley D."/>
            <person name="Daum C."/>
            <person name="Ezra D."/>
            <person name="Gonzalez J."/>
            <person name="Henrissat B."/>
            <person name="Kuo A."/>
            <person name="Liang C."/>
            <person name="Lipzen A."/>
            <person name="Lutzoni F."/>
            <person name="Magnuson J."/>
            <person name="Mondo S."/>
            <person name="Nolan M."/>
            <person name="Ohm R."/>
            <person name="Pangilinan J."/>
            <person name="Park H.-J."/>
            <person name="Ramirez L."/>
            <person name="Alfaro M."/>
            <person name="Sun H."/>
            <person name="Tritt A."/>
            <person name="Yoshinaga Y."/>
            <person name="Zwiers L.-H."/>
            <person name="Turgeon B."/>
            <person name="Goodwin S."/>
            <person name="Spatafora J."/>
            <person name="Crous P."/>
            <person name="Grigoriev I."/>
        </authorList>
    </citation>
    <scope>NUCLEOTIDE SEQUENCE</scope>
    <source>
        <strain evidence="4">CBS 627.86</strain>
    </source>
</reference>
<evidence type="ECO:0000256" key="1">
    <source>
        <dbReference type="ARBA" id="ARBA00023242"/>
    </source>
</evidence>
<dbReference type="GO" id="GO:0008270">
    <property type="term" value="F:zinc ion binding"/>
    <property type="evidence" value="ECO:0007669"/>
    <property type="project" value="InterPro"/>
</dbReference>
<dbReference type="GO" id="GO:0001228">
    <property type="term" value="F:DNA-binding transcription activator activity, RNA polymerase II-specific"/>
    <property type="evidence" value="ECO:0007669"/>
    <property type="project" value="TreeGrafter"/>
</dbReference>
<keyword evidence="5" id="KW-1185">Reference proteome</keyword>
<proteinExistence type="predicted"/>
<dbReference type="Pfam" id="PF00172">
    <property type="entry name" value="Zn_clus"/>
    <property type="match status" value="1"/>
</dbReference>
<feature type="region of interest" description="Disordered" evidence="2">
    <location>
        <begin position="1"/>
        <end position="24"/>
    </location>
</feature>
<dbReference type="InterPro" id="IPR001138">
    <property type="entry name" value="Zn2Cys6_DnaBD"/>
</dbReference>
<evidence type="ECO:0000313" key="4">
    <source>
        <dbReference type="EMBL" id="KAF2123006.1"/>
    </source>
</evidence>
<feature type="domain" description="Zn(2)-C6 fungal-type" evidence="3">
    <location>
        <begin position="27"/>
        <end position="57"/>
    </location>
</feature>
<dbReference type="InterPro" id="IPR036864">
    <property type="entry name" value="Zn2-C6_fun-type_DNA-bd_sf"/>
</dbReference>
<dbReference type="PANTHER" id="PTHR47784:SF5">
    <property type="entry name" value="STEROL UPTAKE CONTROL PROTEIN 2"/>
    <property type="match status" value="1"/>
</dbReference>
<sequence length="398" mass="44763">MSHIGCNMSPSNAGSGSRKFHSKSRDGCRRCKARRVKCNLQRPMCGNCHRRNEACEYANIPTTTHNTQAMPVLAFSSNSRCAHSLIHRIPMSQPLLLSALLDQLSVGGRPASPTEIALWNDTLSDQGLTKCEYLWHGIFSIHLLHTGHRDPAADLQSQVTTLAYQHHMEASKHFSHRMHVITDHNWSAVLGFGISVIVFQFATQQVCPDPLFDYFEMLLVLRSSGNVAVSVVDRLKASKMWPMIQERNFLPEEASLQASRLQGGLSDLEDAINGNTSSCVKHSSATLLALRSFRSWLAMCQGFPRTWGHYISWPATVSQDFIAALRQEEDLALLLLIYWCAIMSLGPRRWFMELWLRRTAIMATKKLDHGWQTLLIWPSEVLGIEQLPWLMSGVGLGI</sequence>
<dbReference type="OrthoDB" id="3546279at2759"/>
<dbReference type="Proteomes" id="UP000799770">
    <property type="component" value="Unassembled WGS sequence"/>
</dbReference>
<dbReference type="EMBL" id="ML977310">
    <property type="protein sequence ID" value="KAF2123006.1"/>
    <property type="molecule type" value="Genomic_DNA"/>
</dbReference>
<gene>
    <name evidence="4" type="ORF">BDV96DRAFT_561832</name>
</gene>
<evidence type="ECO:0000313" key="5">
    <source>
        <dbReference type="Proteomes" id="UP000799770"/>
    </source>
</evidence>
<dbReference type="PANTHER" id="PTHR47784">
    <property type="entry name" value="STEROL UPTAKE CONTROL PROTEIN 2"/>
    <property type="match status" value="1"/>
</dbReference>
<protein>
    <recommendedName>
        <fullName evidence="3">Zn(2)-C6 fungal-type domain-containing protein</fullName>
    </recommendedName>
</protein>
<accession>A0A6A5ZUP7</accession>
<evidence type="ECO:0000259" key="3">
    <source>
        <dbReference type="PROSITE" id="PS50048"/>
    </source>
</evidence>
<name>A0A6A5ZUP7_9PLEO</name>
<dbReference type="AlphaFoldDB" id="A0A6A5ZUP7"/>
<keyword evidence="1" id="KW-0539">Nucleus</keyword>
<organism evidence="4 5">
    <name type="scientific">Lophiotrema nucula</name>
    <dbReference type="NCBI Taxonomy" id="690887"/>
    <lineage>
        <taxon>Eukaryota</taxon>
        <taxon>Fungi</taxon>
        <taxon>Dikarya</taxon>
        <taxon>Ascomycota</taxon>
        <taxon>Pezizomycotina</taxon>
        <taxon>Dothideomycetes</taxon>
        <taxon>Pleosporomycetidae</taxon>
        <taxon>Pleosporales</taxon>
        <taxon>Lophiotremataceae</taxon>
        <taxon>Lophiotrema</taxon>
    </lineage>
</organism>
<dbReference type="SMART" id="SM00066">
    <property type="entry name" value="GAL4"/>
    <property type="match status" value="1"/>
</dbReference>
<dbReference type="PROSITE" id="PS50048">
    <property type="entry name" value="ZN2_CY6_FUNGAL_2"/>
    <property type="match status" value="1"/>
</dbReference>
<evidence type="ECO:0000256" key="2">
    <source>
        <dbReference type="SAM" id="MobiDB-lite"/>
    </source>
</evidence>
<dbReference type="PROSITE" id="PS00463">
    <property type="entry name" value="ZN2_CY6_FUNGAL_1"/>
    <property type="match status" value="1"/>
</dbReference>
<dbReference type="Gene3D" id="4.10.240.10">
    <property type="entry name" value="Zn(2)-C6 fungal-type DNA-binding domain"/>
    <property type="match status" value="1"/>
</dbReference>
<dbReference type="SUPFAM" id="SSF57701">
    <property type="entry name" value="Zn2/Cys6 DNA-binding domain"/>
    <property type="match status" value="1"/>
</dbReference>
<dbReference type="CDD" id="cd00067">
    <property type="entry name" value="GAL4"/>
    <property type="match status" value="1"/>
</dbReference>